<sequence>MATVVIAEDDADLLAVFVRVLTRAGHRVIACPDGGSALAKVRADRPDLVLTDVDMPPGISGLELIAAIRSDPEVTGVPVIVATGGGVCAEMAEAVGATLLLHKPLSPRALATHVETVLTGNAGTTSAPAAA</sequence>
<dbReference type="Gene3D" id="3.40.50.2300">
    <property type="match status" value="1"/>
</dbReference>
<keyword evidence="5" id="KW-1185">Reference proteome</keyword>
<organism evidence="4 5">
    <name type="scientific">Planosporangium mesophilum</name>
    <dbReference type="NCBI Taxonomy" id="689768"/>
    <lineage>
        <taxon>Bacteria</taxon>
        <taxon>Bacillati</taxon>
        <taxon>Actinomycetota</taxon>
        <taxon>Actinomycetes</taxon>
        <taxon>Micromonosporales</taxon>
        <taxon>Micromonosporaceae</taxon>
        <taxon>Planosporangium</taxon>
    </lineage>
</organism>
<dbReference type="GO" id="GO:0000160">
    <property type="term" value="P:phosphorelay signal transduction system"/>
    <property type="evidence" value="ECO:0007669"/>
    <property type="project" value="InterPro"/>
</dbReference>
<comment type="caution">
    <text evidence="4">The sequence shown here is derived from an EMBL/GenBank/DDBJ whole genome shotgun (WGS) entry which is preliminary data.</text>
</comment>
<evidence type="ECO:0000256" key="1">
    <source>
        <dbReference type="ARBA" id="ARBA00022553"/>
    </source>
</evidence>
<accession>A0A8J3TCX1</accession>
<dbReference type="RefSeq" id="WP_168113819.1">
    <property type="nucleotide sequence ID" value="NZ_BOON01000043.1"/>
</dbReference>
<gene>
    <name evidence="4" type="ORF">Pme01_44470</name>
</gene>
<keyword evidence="1 2" id="KW-0597">Phosphoprotein</keyword>
<protein>
    <recommendedName>
        <fullName evidence="3">Response regulatory domain-containing protein</fullName>
    </recommendedName>
</protein>
<dbReference type="Proteomes" id="UP000599074">
    <property type="component" value="Unassembled WGS sequence"/>
</dbReference>
<dbReference type="Pfam" id="PF00072">
    <property type="entry name" value="Response_reg"/>
    <property type="match status" value="1"/>
</dbReference>
<evidence type="ECO:0000259" key="3">
    <source>
        <dbReference type="PROSITE" id="PS50110"/>
    </source>
</evidence>
<name>A0A8J3TCX1_9ACTN</name>
<reference evidence="4" key="1">
    <citation type="submission" date="2021-01" db="EMBL/GenBank/DDBJ databases">
        <title>Whole genome shotgun sequence of Planosporangium mesophilum NBRC 109066.</title>
        <authorList>
            <person name="Komaki H."/>
            <person name="Tamura T."/>
        </authorList>
    </citation>
    <scope>NUCLEOTIDE SEQUENCE</scope>
    <source>
        <strain evidence="4">NBRC 109066</strain>
    </source>
</reference>
<evidence type="ECO:0000256" key="2">
    <source>
        <dbReference type="PROSITE-ProRule" id="PRU00169"/>
    </source>
</evidence>
<evidence type="ECO:0000313" key="4">
    <source>
        <dbReference type="EMBL" id="GII24850.1"/>
    </source>
</evidence>
<dbReference type="InterPro" id="IPR011006">
    <property type="entry name" value="CheY-like_superfamily"/>
</dbReference>
<dbReference type="PANTHER" id="PTHR44591">
    <property type="entry name" value="STRESS RESPONSE REGULATOR PROTEIN 1"/>
    <property type="match status" value="1"/>
</dbReference>
<dbReference type="EMBL" id="BOON01000043">
    <property type="protein sequence ID" value="GII24850.1"/>
    <property type="molecule type" value="Genomic_DNA"/>
</dbReference>
<feature type="modified residue" description="4-aspartylphosphate" evidence="2">
    <location>
        <position position="52"/>
    </location>
</feature>
<dbReference type="SMART" id="SM00448">
    <property type="entry name" value="REC"/>
    <property type="match status" value="1"/>
</dbReference>
<dbReference type="PROSITE" id="PS50110">
    <property type="entry name" value="RESPONSE_REGULATORY"/>
    <property type="match status" value="1"/>
</dbReference>
<dbReference type="InterPro" id="IPR050595">
    <property type="entry name" value="Bact_response_regulator"/>
</dbReference>
<proteinExistence type="predicted"/>
<dbReference type="InterPro" id="IPR001789">
    <property type="entry name" value="Sig_transdc_resp-reg_receiver"/>
</dbReference>
<feature type="domain" description="Response regulatory" evidence="3">
    <location>
        <begin position="3"/>
        <end position="118"/>
    </location>
</feature>
<dbReference type="SUPFAM" id="SSF52172">
    <property type="entry name" value="CheY-like"/>
    <property type="match status" value="1"/>
</dbReference>
<dbReference type="CDD" id="cd00156">
    <property type="entry name" value="REC"/>
    <property type="match status" value="1"/>
</dbReference>
<evidence type="ECO:0000313" key="5">
    <source>
        <dbReference type="Proteomes" id="UP000599074"/>
    </source>
</evidence>
<dbReference type="PANTHER" id="PTHR44591:SF23">
    <property type="entry name" value="CHEY SUBFAMILY"/>
    <property type="match status" value="1"/>
</dbReference>
<dbReference type="AlphaFoldDB" id="A0A8J3TCX1"/>